<proteinExistence type="predicted"/>
<dbReference type="RefSeq" id="WP_074254903.1">
    <property type="nucleotide sequence ID" value="NZ_FSRL01000001.1"/>
</dbReference>
<evidence type="ECO:0000313" key="3">
    <source>
        <dbReference type="EMBL" id="SIN82185.1"/>
    </source>
</evidence>
<feature type="transmembrane region" description="Helical" evidence="1">
    <location>
        <begin position="135"/>
        <end position="153"/>
    </location>
</feature>
<dbReference type="Proteomes" id="UP000184932">
    <property type="component" value="Unassembled WGS sequence"/>
</dbReference>
<dbReference type="Pfam" id="PF00487">
    <property type="entry name" value="FA_desaturase"/>
    <property type="match status" value="1"/>
</dbReference>
<dbReference type="AlphaFoldDB" id="A0A1N6EGK0"/>
<feature type="transmembrane region" description="Helical" evidence="1">
    <location>
        <begin position="190"/>
        <end position="210"/>
    </location>
</feature>
<feature type="domain" description="Fatty acid desaturase" evidence="2">
    <location>
        <begin position="36"/>
        <end position="264"/>
    </location>
</feature>
<dbReference type="STRING" id="1217970.SAMN05444002_0758"/>
<dbReference type="InterPro" id="IPR005804">
    <property type="entry name" value="FA_desaturase_dom"/>
</dbReference>
<evidence type="ECO:0000259" key="2">
    <source>
        <dbReference type="Pfam" id="PF00487"/>
    </source>
</evidence>
<keyword evidence="1" id="KW-0812">Transmembrane</keyword>
<evidence type="ECO:0000256" key="1">
    <source>
        <dbReference type="SAM" id="Phobius"/>
    </source>
</evidence>
<keyword evidence="4" id="KW-1185">Reference proteome</keyword>
<organism evidence="3 4">
    <name type="scientific">Vannielia litorea</name>
    <dbReference type="NCBI Taxonomy" id="1217970"/>
    <lineage>
        <taxon>Bacteria</taxon>
        <taxon>Pseudomonadati</taxon>
        <taxon>Pseudomonadota</taxon>
        <taxon>Alphaproteobacteria</taxon>
        <taxon>Rhodobacterales</taxon>
        <taxon>Paracoccaceae</taxon>
        <taxon>Vannielia</taxon>
    </lineage>
</organism>
<feature type="transmembrane region" description="Helical" evidence="1">
    <location>
        <begin position="69"/>
        <end position="88"/>
    </location>
</feature>
<name>A0A1N6EGK0_9RHOB</name>
<keyword evidence="1" id="KW-1133">Transmembrane helix</keyword>
<keyword evidence="1" id="KW-0472">Membrane</keyword>
<accession>A0A1N6EGK0</accession>
<feature type="transmembrane region" description="Helical" evidence="1">
    <location>
        <begin position="165"/>
        <end position="184"/>
    </location>
</feature>
<protein>
    <submittedName>
        <fullName evidence="3">Fatty acid desaturase</fullName>
    </submittedName>
</protein>
<dbReference type="GO" id="GO:0006629">
    <property type="term" value="P:lipid metabolic process"/>
    <property type="evidence" value="ECO:0007669"/>
    <property type="project" value="InterPro"/>
</dbReference>
<dbReference type="EMBL" id="FSRL01000001">
    <property type="protein sequence ID" value="SIN82185.1"/>
    <property type="molecule type" value="Genomic_DNA"/>
</dbReference>
<feature type="transmembrane region" description="Helical" evidence="1">
    <location>
        <begin position="37"/>
        <end position="57"/>
    </location>
</feature>
<gene>
    <name evidence="3" type="ORF">SAMN05444002_0758</name>
</gene>
<dbReference type="CDD" id="cd03509">
    <property type="entry name" value="DesA_FADS-like"/>
    <property type="match status" value="1"/>
</dbReference>
<reference evidence="4" key="1">
    <citation type="submission" date="2016-11" db="EMBL/GenBank/DDBJ databases">
        <authorList>
            <person name="Varghese N."/>
            <person name="Submissions S."/>
        </authorList>
    </citation>
    <scope>NUCLEOTIDE SEQUENCE [LARGE SCALE GENOMIC DNA]</scope>
    <source>
        <strain evidence="4">DSM 29440</strain>
    </source>
</reference>
<sequence>MSATYRRPAITEWPTLCLLAACYGVFALGTTAVCEVWLPLGMVLTTLTVVLHSSLSHELIHGHPFRSRIANAALVFPALGLFIPYLRFRDTHLAHHQDSLLTDPYDDPESNYLDAGDWARLPSWRRLVLRVNNTLAGRIVLGPLIGQLAFMRRDWRAIRAGDRRVAGGWVLHLAGLVPVSLWLSVAQMPLWAYVACAYAALSILKIRTFLEHQAHERARGRTVVIEDRGLLAFLFLNNNLHVVHHMHPRTPWYRLPRLYFANPARYLSRNEGYRYRSYGEVFRRYFLSAKDPVPHPIWQRQGPPAP</sequence>
<evidence type="ECO:0000313" key="4">
    <source>
        <dbReference type="Proteomes" id="UP000184932"/>
    </source>
</evidence>